<feature type="chain" id="PRO_5045577295" description="Tetratricopeptide repeat protein" evidence="1">
    <location>
        <begin position="18"/>
        <end position="378"/>
    </location>
</feature>
<keyword evidence="3" id="KW-1185">Reference proteome</keyword>
<dbReference type="RefSeq" id="WP_394482218.1">
    <property type="nucleotide sequence ID" value="NZ_JBIGHV010000008.1"/>
</dbReference>
<sequence>MRTLLVLLLAAPLAASAEPFTPKSDAEIVQRLPYRVGADERARRVALARDPAQLPLALASARAALDRARVLGDPRELGAAQAALAPWWSLADAPPEAQLLRARVLQARHEFDTAQAQLRGLLARQDLAPELRAQALLDSAALHQLRAELPQARALCEQLQPLAPLPATACLAELDSLTGRAPAAAQVLARLSPGRSVLPWLALMRAELAERMGDAAALGLYRQALVGADEVYTRAALADWLLAQGRHAEALALTQGSDADALLLRHVIALHRLGRDAAEPTARLRDSLASADKREPGKHAREQARFALDVARQPREALRLAQANWAMQREPADAVLLLRAAQAAGRDGEPARRELARFVRERGWQDARLAALDRPLNS</sequence>
<protein>
    <recommendedName>
        <fullName evidence="4">Tetratricopeptide repeat protein</fullName>
    </recommendedName>
</protein>
<name>A0ABW7F9D1_9BURK</name>
<feature type="signal peptide" evidence="1">
    <location>
        <begin position="1"/>
        <end position="17"/>
    </location>
</feature>
<evidence type="ECO:0000313" key="3">
    <source>
        <dbReference type="Proteomes" id="UP001606210"/>
    </source>
</evidence>
<evidence type="ECO:0000256" key="1">
    <source>
        <dbReference type="SAM" id="SignalP"/>
    </source>
</evidence>
<organism evidence="2 3">
    <name type="scientific">Pelomonas parva</name>
    <dbReference type="NCBI Taxonomy" id="3299032"/>
    <lineage>
        <taxon>Bacteria</taxon>
        <taxon>Pseudomonadati</taxon>
        <taxon>Pseudomonadota</taxon>
        <taxon>Betaproteobacteria</taxon>
        <taxon>Burkholderiales</taxon>
        <taxon>Sphaerotilaceae</taxon>
        <taxon>Roseateles</taxon>
    </lineage>
</organism>
<accession>A0ABW7F9D1</accession>
<gene>
    <name evidence="2" type="ORF">ACG00Y_20895</name>
</gene>
<dbReference type="Proteomes" id="UP001606210">
    <property type="component" value="Unassembled WGS sequence"/>
</dbReference>
<dbReference type="EMBL" id="JBIGHV010000008">
    <property type="protein sequence ID" value="MFG6432390.1"/>
    <property type="molecule type" value="Genomic_DNA"/>
</dbReference>
<proteinExistence type="predicted"/>
<evidence type="ECO:0008006" key="4">
    <source>
        <dbReference type="Google" id="ProtNLM"/>
    </source>
</evidence>
<keyword evidence="1" id="KW-0732">Signal</keyword>
<evidence type="ECO:0000313" key="2">
    <source>
        <dbReference type="EMBL" id="MFG6432390.1"/>
    </source>
</evidence>
<comment type="caution">
    <text evidence="2">The sequence shown here is derived from an EMBL/GenBank/DDBJ whole genome shotgun (WGS) entry which is preliminary data.</text>
</comment>
<reference evidence="2 3" key="1">
    <citation type="submission" date="2024-08" db="EMBL/GenBank/DDBJ databases">
        <authorList>
            <person name="Lu H."/>
        </authorList>
    </citation>
    <scope>NUCLEOTIDE SEQUENCE [LARGE SCALE GENOMIC DNA]</scope>
    <source>
        <strain evidence="2 3">LYH14W</strain>
    </source>
</reference>